<dbReference type="Proteomes" id="UP001189429">
    <property type="component" value="Unassembled WGS sequence"/>
</dbReference>
<dbReference type="EMBL" id="CAUYUJ010001082">
    <property type="protein sequence ID" value="CAK0794086.1"/>
    <property type="molecule type" value="Genomic_DNA"/>
</dbReference>
<evidence type="ECO:0008006" key="4">
    <source>
        <dbReference type="Google" id="ProtNLM"/>
    </source>
</evidence>
<organism evidence="2 3">
    <name type="scientific">Prorocentrum cordatum</name>
    <dbReference type="NCBI Taxonomy" id="2364126"/>
    <lineage>
        <taxon>Eukaryota</taxon>
        <taxon>Sar</taxon>
        <taxon>Alveolata</taxon>
        <taxon>Dinophyceae</taxon>
        <taxon>Prorocentrales</taxon>
        <taxon>Prorocentraceae</taxon>
        <taxon>Prorocentrum</taxon>
    </lineage>
</organism>
<proteinExistence type="predicted"/>
<gene>
    <name evidence="2" type="ORF">PCOR1329_LOCUS4177</name>
</gene>
<comment type="caution">
    <text evidence="2">The sequence shown here is derived from an EMBL/GenBank/DDBJ whole genome shotgun (WGS) entry which is preliminary data.</text>
</comment>
<name>A0ABN9PQF3_9DINO</name>
<dbReference type="CDD" id="cd22997">
    <property type="entry name" value="GT_LH"/>
    <property type="match status" value="1"/>
</dbReference>
<keyword evidence="1" id="KW-0732">Signal</keyword>
<feature type="chain" id="PRO_5046924657" description="Phospholipase B-like" evidence="1">
    <location>
        <begin position="29"/>
        <end position="371"/>
    </location>
</feature>
<accession>A0ABN9PQF3</accession>
<sequence length="371" mass="39956">MARHSAAAAAGGMAAPALALLLAALASATELGKEGSAAYADEMRLRVQANLQAVLPLPWDRIEDRDYMWKTTDLGSTISIASFKLQGTDQPASPRPSVRWGAKGGKEILHYNGVLDPSSELTMLAWQKIRWAGLKAFLQAQMAVDAGKLVVISSYGDVLYGGCSEEVIMFKYNEIIAASGGTQTIVMAAEVSPWPWSLGWRYSRTNFTSFRRADVIAAYSLSSTWESSFSNCTDPSAGPCDSTPKYQYANAGLIMGPVSDIYEMLEGLETYQADANQLANDYYLKHPGTVTLDYAGGLFLSLHNMVSSGGAPVEVQEINGTRALYSSTLGQTVCFVHGNGNGFAALQDMASQMDSSVALRKKSRFAKWFGA</sequence>
<evidence type="ECO:0000313" key="3">
    <source>
        <dbReference type="Proteomes" id="UP001189429"/>
    </source>
</evidence>
<evidence type="ECO:0000313" key="2">
    <source>
        <dbReference type="EMBL" id="CAK0794086.1"/>
    </source>
</evidence>
<evidence type="ECO:0000256" key="1">
    <source>
        <dbReference type="SAM" id="SignalP"/>
    </source>
</evidence>
<keyword evidence="3" id="KW-1185">Reference proteome</keyword>
<reference evidence="2" key="1">
    <citation type="submission" date="2023-10" db="EMBL/GenBank/DDBJ databases">
        <authorList>
            <person name="Chen Y."/>
            <person name="Shah S."/>
            <person name="Dougan E. K."/>
            <person name="Thang M."/>
            <person name="Chan C."/>
        </authorList>
    </citation>
    <scope>NUCLEOTIDE SEQUENCE [LARGE SCALE GENOMIC DNA]</scope>
</reference>
<protein>
    <recommendedName>
        <fullName evidence="4">Phospholipase B-like</fullName>
    </recommendedName>
</protein>
<feature type="signal peptide" evidence="1">
    <location>
        <begin position="1"/>
        <end position="28"/>
    </location>
</feature>